<evidence type="ECO:0000313" key="2">
    <source>
        <dbReference type="Proteomes" id="UP000292939"/>
    </source>
</evidence>
<accession>A0A4P6UMR8</accession>
<protein>
    <submittedName>
        <fullName evidence="1">Uncharacterized protein</fullName>
    </submittedName>
</protein>
<dbReference type="AlphaFoldDB" id="A0A4P6UMR8"/>
<proteinExistence type="predicted"/>
<dbReference type="EMBL" id="CP031395">
    <property type="protein sequence ID" value="QBK05367.1"/>
    <property type="molecule type" value="Genomic_DNA"/>
</dbReference>
<dbReference type="KEGG" id="hgr:DW355_11985"/>
<organism evidence="1 2">
    <name type="scientific">Hylemonella gracilis</name>
    <dbReference type="NCBI Taxonomy" id="80880"/>
    <lineage>
        <taxon>Bacteria</taxon>
        <taxon>Pseudomonadati</taxon>
        <taxon>Pseudomonadota</taxon>
        <taxon>Betaproteobacteria</taxon>
        <taxon>Burkholderiales</taxon>
        <taxon>Comamonadaceae</taxon>
        <taxon>Hylemonella</taxon>
    </lineage>
</organism>
<evidence type="ECO:0000313" key="1">
    <source>
        <dbReference type="EMBL" id="QBK05367.1"/>
    </source>
</evidence>
<name>A0A4P6UMR8_9BURK</name>
<dbReference type="RefSeq" id="WP_131280387.1">
    <property type="nucleotide sequence ID" value="NZ_CP031395.1"/>
</dbReference>
<gene>
    <name evidence="1" type="ORF">DW355_11985</name>
</gene>
<sequence length="181" mass="21103">MIHESRYWKQPLLRSARWLEKALVDEASGEKILARAEREVFIGFYAVRKLLATFKLSGTTKRLTCQLISYPAKSKALVDYFNRSDIDEHYDLDNEIRETRDVGFLCNQVVHSFVFIFVTGESGSIEGIFVSSDTMRHRRLYYVALESIVQLFRAVGRDYPSQQHYVRNVQSGQWEVRDDVP</sequence>
<dbReference type="OrthoDB" id="582074at2"/>
<dbReference type="Proteomes" id="UP000292939">
    <property type="component" value="Chromosome"/>
</dbReference>
<reference evidence="1 2" key="1">
    <citation type="submission" date="2018-07" db="EMBL/GenBank/DDBJ databases">
        <title>Exploring interactions and the metabolic potential of the ultra-small soil bacteria Hylemonella gracilis.</title>
        <authorList>
            <person name="Tyc O."/>
            <person name="Kulkarni P."/>
            <person name="Gawehns F."/>
            <person name="Hundscheid M."/>
            <person name="Zweers H."/>
            <person name="Garbeva P."/>
        </authorList>
    </citation>
    <scope>NUCLEOTIDE SEQUENCE [LARGE SCALE GENOMIC DNA]</scope>
    <source>
        <strain evidence="1 2">NS1</strain>
    </source>
</reference>